<reference evidence="4 5" key="1">
    <citation type="submission" date="2018-08" db="EMBL/GenBank/DDBJ databases">
        <title>Pseudooceanicola sediminis CY03 in the family Rhodobacteracea.</title>
        <authorList>
            <person name="Zhang Y.-J."/>
        </authorList>
    </citation>
    <scope>NUCLEOTIDE SEQUENCE [LARGE SCALE GENOMIC DNA]</scope>
    <source>
        <strain evidence="4 5">CY03</strain>
    </source>
</reference>
<organism evidence="4 5">
    <name type="scientific">Pseudooceanicola sediminis</name>
    <dbReference type="NCBI Taxonomy" id="2211117"/>
    <lineage>
        <taxon>Bacteria</taxon>
        <taxon>Pseudomonadati</taxon>
        <taxon>Pseudomonadota</taxon>
        <taxon>Alphaproteobacteria</taxon>
        <taxon>Rhodobacterales</taxon>
        <taxon>Paracoccaceae</taxon>
        <taxon>Pseudooceanicola</taxon>
    </lineage>
</organism>
<feature type="signal peptide" evidence="2">
    <location>
        <begin position="1"/>
        <end position="22"/>
    </location>
</feature>
<dbReference type="OrthoDB" id="9795421at2"/>
<dbReference type="InterPro" id="IPR036779">
    <property type="entry name" value="LysM_dom_sf"/>
</dbReference>
<dbReference type="PANTHER" id="PTHR33734:SF22">
    <property type="entry name" value="MEMBRANE-BOUND LYTIC MUREIN TRANSGLYCOSYLASE D"/>
    <property type="match status" value="1"/>
</dbReference>
<evidence type="ECO:0000256" key="2">
    <source>
        <dbReference type="SAM" id="SignalP"/>
    </source>
</evidence>
<proteinExistence type="predicted"/>
<feature type="region of interest" description="Disordered" evidence="1">
    <location>
        <begin position="228"/>
        <end position="264"/>
    </location>
</feature>
<dbReference type="Proteomes" id="UP000265848">
    <property type="component" value="Unassembled WGS sequence"/>
</dbReference>
<keyword evidence="5" id="KW-1185">Reference proteome</keyword>
<dbReference type="PROSITE" id="PS51782">
    <property type="entry name" value="LYSM"/>
    <property type="match status" value="1"/>
</dbReference>
<comment type="caution">
    <text evidence="4">The sequence shown here is derived from an EMBL/GenBank/DDBJ whole genome shotgun (WGS) entry which is preliminary data.</text>
</comment>
<dbReference type="AlphaFoldDB" id="A0A399IV03"/>
<feature type="non-terminal residue" evidence="4">
    <location>
        <position position="264"/>
    </location>
</feature>
<dbReference type="Gene3D" id="3.10.350.10">
    <property type="entry name" value="LysM domain"/>
    <property type="match status" value="1"/>
</dbReference>
<keyword evidence="2" id="KW-0732">Signal</keyword>
<sequence length="264" mass="26764">MTATFKGLGRIVAATSALALLAACNGPIDSDLRGGFGGFSTADAALGVTAARPAPDNRGIISYPGYQVVVARRDDTVTDVAARVGADPAVLARYNGLNVGDRLNEGAVLALPSRVAEPSAATGAAGTGPIMAPGDVGLTQMAGSAIERAADKEISVATLPPSAPGEPARQVGQEPIRHRVERGETAYTVARLYGVSVRSLSEWNGLDANFTIREGQYLLIPLVSENGTAARPPLATTTAPGVGSPTPPPPSASKPLPAETPAPL</sequence>
<dbReference type="GO" id="GO:0008932">
    <property type="term" value="F:lytic endotransglycosylase activity"/>
    <property type="evidence" value="ECO:0007669"/>
    <property type="project" value="TreeGrafter"/>
</dbReference>
<dbReference type="InterPro" id="IPR018392">
    <property type="entry name" value="LysM"/>
</dbReference>
<dbReference type="SUPFAM" id="SSF54106">
    <property type="entry name" value="LysM domain"/>
    <property type="match status" value="1"/>
</dbReference>
<evidence type="ECO:0000256" key="1">
    <source>
        <dbReference type="SAM" id="MobiDB-lite"/>
    </source>
</evidence>
<dbReference type="PROSITE" id="PS51257">
    <property type="entry name" value="PROKAR_LIPOPROTEIN"/>
    <property type="match status" value="1"/>
</dbReference>
<feature type="compositionally biased region" description="Low complexity" evidence="1">
    <location>
        <begin position="228"/>
        <end position="244"/>
    </location>
</feature>
<name>A0A399IV03_9RHOB</name>
<evidence type="ECO:0000313" key="5">
    <source>
        <dbReference type="Proteomes" id="UP000265848"/>
    </source>
</evidence>
<dbReference type="CDD" id="cd00118">
    <property type="entry name" value="LysM"/>
    <property type="match status" value="1"/>
</dbReference>
<dbReference type="SMART" id="SM00257">
    <property type="entry name" value="LysM"/>
    <property type="match status" value="2"/>
</dbReference>
<accession>A0A399IV03</accession>
<feature type="domain" description="LysM" evidence="3">
    <location>
        <begin position="176"/>
        <end position="220"/>
    </location>
</feature>
<dbReference type="PANTHER" id="PTHR33734">
    <property type="entry name" value="LYSM DOMAIN-CONTAINING GPI-ANCHORED PROTEIN 2"/>
    <property type="match status" value="1"/>
</dbReference>
<feature type="compositionally biased region" description="Pro residues" evidence="1">
    <location>
        <begin position="245"/>
        <end position="264"/>
    </location>
</feature>
<evidence type="ECO:0000259" key="3">
    <source>
        <dbReference type="PROSITE" id="PS51782"/>
    </source>
</evidence>
<dbReference type="RefSeq" id="WP_147405386.1">
    <property type="nucleotide sequence ID" value="NZ_QWJJ01000038.1"/>
</dbReference>
<evidence type="ECO:0000313" key="4">
    <source>
        <dbReference type="EMBL" id="RII36854.1"/>
    </source>
</evidence>
<dbReference type="EMBL" id="QWJJ01000038">
    <property type="protein sequence ID" value="RII36854.1"/>
    <property type="molecule type" value="Genomic_DNA"/>
</dbReference>
<dbReference type="Pfam" id="PF01476">
    <property type="entry name" value="LysM"/>
    <property type="match status" value="2"/>
</dbReference>
<protein>
    <submittedName>
        <fullName evidence="4">LysM domain-containing protein</fullName>
    </submittedName>
</protein>
<feature type="chain" id="PRO_5017425633" evidence="2">
    <location>
        <begin position="23"/>
        <end position="264"/>
    </location>
</feature>
<gene>
    <name evidence="4" type="ORF">DL237_20330</name>
</gene>